<evidence type="ECO:0000313" key="1">
    <source>
        <dbReference type="EMBL" id="VAW78719.1"/>
    </source>
</evidence>
<dbReference type="GO" id="GO:0050566">
    <property type="term" value="F:asparaginyl-tRNA synthase (glutamine-hydrolyzing) activity"/>
    <property type="evidence" value="ECO:0007669"/>
    <property type="project" value="UniProtKB-EC"/>
</dbReference>
<gene>
    <name evidence="1" type="ORF">MNBD_GAMMA12-3215</name>
</gene>
<dbReference type="InterPro" id="IPR003837">
    <property type="entry name" value="GatC"/>
</dbReference>
<proteinExistence type="inferred from homology"/>
<protein>
    <submittedName>
        <fullName evidence="1">Aspartyl-tRNA(Asn) amidotransferase subunit C @ Glutamyl-tRNA(Gln) amidotransferase subunit C</fullName>
        <ecNumber evidence="1">6.3.5.6</ecNumber>
        <ecNumber evidence="1">6.3.5.7</ecNumber>
    </submittedName>
</protein>
<sequence length="95" mass="10666">MSLDNESVEKIALLARLSVDASDLPEHAKQLNNILNLVEQMSAVDTESVLPMAHPMDQQQRLRPDEVLETDQRKEFQAIAPEIVAGLYMVPKVIE</sequence>
<dbReference type="HAMAP" id="MF_00122">
    <property type="entry name" value="GatC"/>
    <property type="match status" value="1"/>
</dbReference>
<keyword evidence="1" id="KW-0436">Ligase</keyword>
<dbReference type="InterPro" id="IPR036113">
    <property type="entry name" value="Asp/Glu-ADT_sf_sub_c"/>
</dbReference>
<dbReference type="EMBL" id="UOFL01000162">
    <property type="protein sequence ID" value="VAW78719.1"/>
    <property type="molecule type" value="Genomic_DNA"/>
</dbReference>
<dbReference type="Gene3D" id="1.10.20.60">
    <property type="entry name" value="Glu-tRNAGln amidotransferase C subunit, N-terminal domain"/>
    <property type="match status" value="1"/>
</dbReference>
<dbReference type="NCBIfam" id="TIGR00135">
    <property type="entry name" value="gatC"/>
    <property type="match status" value="1"/>
</dbReference>
<dbReference type="GO" id="GO:0016740">
    <property type="term" value="F:transferase activity"/>
    <property type="evidence" value="ECO:0007669"/>
    <property type="project" value="UniProtKB-KW"/>
</dbReference>
<dbReference type="PANTHER" id="PTHR15004:SF0">
    <property type="entry name" value="GLUTAMYL-TRNA(GLN) AMIDOTRANSFERASE SUBUNIT C, MITOCHONDRIAL"/>
    <property type="match status" value="1"/>
</dbReference>
<name>A0A3B0YX07_9ZZZZ</name>
<dbReference type="AlphaFoldDB" id="A0A3B0YX07"/>
<dbReference type="Pfam" id="PF02686">
    <property type="entry name" value="GatC"/>
    <property type="match status" value="1"/>
</dbReference>
<reference evidence="1" key="1">
    <citation type="submission" date="2018-06" db="EMBL/GenBank/DDBJ databases">
        <authorList>
            <person name="Zhirakovskaya E."/>
        </authorList>
    </citation>
    <scope>NUCLEOTIDE SEQUENCE</scope>
</reference>
<dbReference type="EC" id="6.3.5.7" evidence="1"/>
<organism evidence="1">
    <name type="scientific">hydrothermal vent metagenome</name>
    <dbReference type="NCBI Taxonomy" id="652676"/>
    <lineage>
        <taxon>unclassified sequences</taxon>
        <taxon>metagenomes</taxon>
        <taxon>ecological metagenomes</taxon>
    </lineage>
</organism>
<accession>A0A3B0YX07</accession>
<dbReference type="GO" id="GO:0050567">
    <property type="term" value="F:glutaminyl-tRNA synthase (glutamine-hydrolyzing) activity"/>
    <property type="evidence" value="ECO:0007669"/>
    <property type="project" value="UniProtKB-EC"/>
</dbReference>
<dbReference type="SUPFAM" id="SSF141000">
    <property type="entry name" value="Glu-tRNAGln amidotransferase C subunit"/>
    <property type="match status" value="1"/>
</dbReference>
<keyword evidence="1" id="KW-0808">Transferase</keyword>
<dbReference type="GO" id="GO:0006450">
    <property type="term" value="P:regulation of translational fidelity"/>
    <property type="evidence" value="ECO:0007669"/>
    <property type="project" value="InterPro"/>
</dbReference>
<dbReference type="EC" id="6.3.5.6" evidence="1"/>
<dbReference type="GO" id="GO:0070681">
    <property type="term" value="P:glutaminyl-tRNAGln biosynthesis via transamidation"/>
    <property type="evidence" value="ECO:0007669"/>
    <property type="project" value="TreeGrafter"/>
</dbReference>
<dbReference type="PANTHER" id="PTHR15004">
    <property type="entry name" value="GLUTAMYL-TRNA(GLN) AMIDOTRANSFERASE SUBUNIT C, MITOCHONDRIAL"/>
    <property type="match status" value="1"/>
</dbReference>